<name>A0AAV7XX19_9NEOP</name>
<proteinExistence type="predicted"/>
<dbReference type="Proteomes" id="UP001075354">
    <property type="component" value="Chromosome 5"/>
</dbReference>
<protein>
    <submittedName>
        <fullName evidence="2">Uncharacterized protein</fullName>
    </submittedName>
</protein>
<keyword evidence="1" id="KW-1133">Transmembrane helix</keyword>
<evidence type="ECO:0000313" key="2">
    <source>
        <dbReference type="EMBL" id="KAJ1528084.1"/>
    </source>
</evidence>
<feature type="transmembrane region" description="Helical" evidence="1">
    <location>
        <begin position="13"/>
        <end position="37"/>
    </location>
</feature>
<accession>A0AAV7XX19</accession>
<keyword evidence="3" id="KW-1185">Reference proteome</keyword>
<evidence type="ECO:0000256" key="1">
    <source>
        <dbReference type="SAM" id="Phobius"/>
    </source>
</evidence>
<sequence>MVLVPIHCVTRRLLGLFGVALCLVAFVLFLGQVHHLYQQHLKFRRLESYSRYVDDVTNDLVKLENLANKSSLSVDQFLIMLGGQQPMQTKRSETVTNSTYNTVHDQTIR</sequence>
<keyword evidence="1" id="KW-0812">Transmembrane</keyword>
<organism evidence="2 3">
    <name type="scientific">Megalurothrips usitatus</name>
    <name type="common">bean blossom thrips</name>
    <dbReference type="NCBI Taxonomy" id="439358"/>
    <lineage>
        <taxon>Eukaryota</taxon>
        <taxon>Metazoa</taxon>
        <taxon>Ecdysozoa</taxon>
        <taxon>Arthropoda</taxon>
        <taxon>Hexapoda</taxon>
        <taxon>Insecta</taxon>
        <taxon>Pterygota</taxon>
        <taxon>Neoptera</taxon>
        <taxon>Paraneoptera</taxon>
        <taxon>Thysanoptera</taxon>
        <taxon>Terebrantia</taxon>
        <taxon>Thripoidea</taxon>
        <taxon>Thripidae</taxon>
        <taxon>Megalurothrips</taxon>
    </lineage>
</organism>
<comment type="caution">
    <text evidence="2">The sequence shown here is derived from an EMBL/GenBank/DDBJ whole genome shotgun (WGS) entry which is preliminary data.</text>
</comment>
<reference evidence="2" key="1">
    <citation type="submission" date="2022-12" db="EMBL/GenBank/DDBJ databases">
        <title>Chromosome-level genome assembly of the bean flower thrips Megalurothrips usitatus.</title>
        <authorList>
            <person name="Ma L."/>
            <person name="Liu Q."/>
            <person name="Li H."/>
            <person name="Cai W."/>
        </authorList>
    </citation>
    <scope>NUCLEOTIDE SEQUENCE</scope>
    <source>
        <strain evidence="2">Cailab_2022a</strain>
    </source>
</reference>
<dbReference type="EMBL" id="JAPTSV010000005">
    <property type="protein sequence ID" value="KAJ1528084.1"/>
    <property type="molecule type" value="Genomic_DNA"/>
</dbReference>
<keyword evidence="1" id="KW-0472">Membrane</keyword>
<gene>
    <name evidence="2" type="ORF">ONE63_008001</name>
</gene>
<evidence type="ECO:0000313" key="3">
    <source>
        <dbReference type="Proteomes" id="UP001075354"/>
    </source>
</evidence>
<dbReference type="AlphaFoldDB" id="A0AAV7XX19"/>